<evidence type="ECO:0008006" key="5">
    <source>
        <dbReference type="Google" id="ProtNLM"/>
    </source>
</evidence>
<dbReference type="Proteomes" id="UP001337655">
    <property type="component" value="Unassembled WGS sequence"/>
</dbReference>
<keyword evidence="2" id="KW-0472">Membrane</keyword>
<feature type="region of interest" description="Disordered" evidence="1">
    <location>
        <begin position="161"/>
        <end position="181"/>
    </location>
</feature>
<keyword evidence="4" id="KW-1185">Reference proteome</keyword>
<dbReference type="EMBL" id="JAVRRT010000023">
    <property type="protein sequence ID" value="KAK5163738.1"/>
    <property type="molecule type" value="Genomic_DNA"/>
</dbReference>
<accession>A0AAV9NY18</accession>
<evidence type="ECO:0000313" key="3">
    <source>
        <dbReference type="EMBL" id="KAK5163738.1"/>
    </source>
</evidence>
<reference evidence="3 4" key="1">
    <citation type="submission" date="2023-08" db="EMBL/GenBank/DDBJ databases">
        <title>Black Yeasts Isolated from many extreme environments.</title>
        <authorList>
            <person name="Coleine C."/>
            <person name="Stajich J.E."/>
            <person name="Selbmann L."/>
        </authorList>
    </citation>
    <scope>NUCLEOTIDE SEQUENCE [LARGE SCALE GENOMIC DNA]</scope>
    <source>
        <strain evidence="3 4">CCFEE 5935</strain>
    </source>
</reference>
<evidence type="ECO:0000256" key="2">
    <source>
        <dbReference type="SAM" id="Phobius"/>
    </source>
</evidence>
<sequence>MERKDHAQEESMGRAKYTALDHGGLEVLPPSEAPEVAHDELWRRQFAKDRKSSLLVPEALHAKPAYGDDGKEMSRDEEGLQHINRQEYEGMQYDGPLDQGYGMQNGKAVGVSEEEVDSGRRRRRYWGMSRRMLIILIAAIVLIVVVGAVLGGVLGTLLNKKKSSSDGASNAPLPTMPNTGLATTISSSDPELLLTYFQDPSGRILENSYKSSTWSLSEHSQINSSVVTTAATPGSPLAAISYDYDNQHYRQIFFVTDTGNIMTTNSTENISDTSTATSWSAAHVIHRDTVAPNSIGLAACASEELMNGIRVFYPSQYGYVQMLRYDFGGNGSWWETDFWNRADTSSGIACAVKDEGSGRKLLNLYTRMKGSGVVKQFWNDFTDGEWGWNENKTPESWANKTIAVGSDIAVASDDSQTEYVYYQLEDGKVTRGILNPNFNHYDTFENFVTAAVGTKLSAAFIDGGSMLLYQNASSDSTIMLENVSRYGAEIAKSPVR</sequence>
<dbReference type="GeneID" id="89931739"/>
<keyword evidence="2" id="KW-1133">Transmembrane helix</keyword>
<dbReference type="SUPFAM" id="SSF89372">
    <property type="entry name" value="Fucose-specific lectin"/>
    <property type="match status" value="1"/>
</dbReference>
<evidence type="ECO:0000313" key="4">
    <source>
        <dbReference type="Proteomes" id="UP001337655"/>
    </source>
</evidence>
<feature type="region of interest" description="Disordered" evidence="1">
    <location>
        <begin position="1"/>
        <end position="32"/>
    </location>
</feature>
<name>A0AAV9NY18_9PEZI</name>
<proteinExistence type="predicted"/>
<feature type="transmembrane region" description="Helical" evidence="2">
    <location>
        <begin position="132"/>
        <end position="158"/>
    </location>
</feature>
<protein>
    <recommendedName>
        <fullName evidence="5">Fucose-specific lectin</fullName>
    </recommendedName>
</protein>
<organism evidence="3 4">
    <name type="scientific">Saxophila tyrrhenica</name>
    <dbReference type="NCBI Taxonomy" id="1690608"/>
    <lineage>
        <taxon>Eukaryota</taxon>
        <taxon>Fungi</taxon>
        <taxon>Dikarya</taxon>
        <taxon>Ascomycota</taxon>
        <taxon>Pezizomycotina</taxon>
        <taxon>Dothideomycetes</taxon>
        <taxon>Dothideomycetidae</taxon>
        <taxon>Mycosphaerellales</taxon>
        <taxon>Extremaceae</taxon>
        <taxon>Saxophila</taxon>
    </lineage>
</organism>
<gene>
    <name evidence="3" type="ORF">LTR77_010411</name>
</gene>
<evidence type="ECO:0000256" key="1">
    <source>
        <dbReference type="SAM" id="MobiDB-lite"/>
    </source>
</evidence>
<comment type="caution">
    <text evidence="3">The sequence shown here is derived from an EMBL/GenBank/DDBJ whole genome shotgun (WGS) entry which is preliminary data.</text>
</comment>
<dbReference type="Gene3D" id="2.120.10.70">
    <property type="entry name" value="Fucose-specific lectin"/>
    <property type="match status" value="1"/>
</dbReference>
<dbReference type="RefSeq" id="XP_064654140.1">
    <property type="nucleotide sequence ID" value="XM_064807631.1"/>
</dbReference>
<dbReference type="AlphaFoldDB" id="A0AAV9NY18"/>
<feature type="compositionally biased region" description="Basic and acidic residues" evidence="1">
    <location>
        <begin position="1"/>
        <end position="13"/>
    </location>
</feature>
<keyword evidence="2" id="KW-0812">Transmembrane</keyword>